<evidence type="ECO:0000313" key="3">
    <source>
        <dbReference type="Proteomes" id="UP000239263"/>
    </source>
</evidence>
<protein>
    <recommendedName>
        <fullName evidence="4">Permease</fullName>
    </recommendedName>
</protein>
<keyword evidence="1" id="KW-0812">Transmembrane</keyword>
<sequence>MLEYIYQATGLLLIAFSLQSFMDKKNPKAIGTGLFWLAYGVSFCLGSVLPDWVVGVLVLIMTLIASVGLMGIGSYNSSDNEFRKNSAKSLQNMLFLPAIIVPVGTILWSQVTGESALIGLGISSVLSLFVANWLTKCKPVQSIHEGRRLIDTIGWAAILSQFLAALGYLFGQAGVGDTVSQIVKEIVPHGSVLAYVIAYTFGMAIFTIVMGNAFAAFAVITAGIGIPLLIVEMGGDPIVVGVLGMVSGYCGTLMTPMAANFNVVPAALLELDNKNQVIITQFIPGFIMLLINTTFMYFFAF</sequence>
<dbReference type="Proteomes" id="UP000239263">
    <property type="component" value="Unassembled WGS sequence"/>
</dbReference>
<feature type="transmembrane region" description="Helical" evidence="1">
    <location>
        <begin position="193"/>
        <end position="226"/>
    </location>
</feature>
<feature type="transmembrane region" description="Helical" evidence="1">
    <location>
        <begin position="117"/>
        <end position="134"/>
    </location>
</feature>
<evidence type="ECO:0000313" key="2">
    <source>
        <dbReference type="EMBL" id="PQJ89265.1"/>
    </source>
</evidence>
<feature type="transmembrane region" description="Helical" evidence="1">
    <location>
        <begin position="6"/>
        <end position="22"/>
    </location>
</feature>
<accession>A0A2S7XDS4</accession>
<keyword evidence="1" id="KW-1133">Transmembrane helix</keyword>
<feature type="transmembrane region" description="Helical" evidence="1">
    <location>
        <begin position="278"/>
        <end position="300"/>
    </location>
</feature>
<gene>
    <name evidence="2" type="ORF">BTO22_06555</name>
</gene>
<keyword evidence="1" id="KW-0472">Membrane</keyword>
<feature type="transmembrane region" description="Helical" evidence="1">
    <location>
        <begin position="155"/>
        <end position="173"/>
    </location>
</feature>
<name>A0A2S7XDS4_9GAMM</name>
<feature type="transmembrane region" description="Helical" evidence="1">
    <location>
        <begin position="29"/>
        <end position="48"/>
    </location>
</feature>
<dbReference type="RefSeq" id="WP_105054794.1">
    <property type="nucleotide sequence ID" value="NZ_CAWNRT010000001.1"/>
</dbReference>
<dbReference type="OrthoDB" id="1689651at2"/>
<comment type="caution">
    <text evidence="2">The sequence shown here is derived from an EMBL/GenBank/DDBJ whole genome shotgun (WGS) entry which is preliminary data.</text>
</comment>
<dbReference type="InterPro" id="IPR009323">
    <property type="entry name" value="DUF979"/>
</dbReference>
<feature type="transmembrane region" description="Helical" evidence="1">
    <location>
        <begin position="238"/>
        <end position="258"/>
    </location>
</feature>
<proteinExistence type="predicted"/>
<organism evidence="2 3">
    <name type="scientific">Aliivibrio sifiae</name>
    <dbReference type="NCBI Taxonomy" id="566293"/>
    <lineage>
        <taxon>Bacteria</taxon>
        <taxon>Pseudomonadati</taxon>
        <taxon>Pseudomonadota</taxon>
        <taxon>Gammaproteobacteria</taxon>
        <taxon>Vibrionales</taxon>
        <taxon>Vibrionaceae</taxon>
        <taxon>Aliivibrio</taxon>
    </lineage>
</organism>
<dbReference type="AlphaFoldDB" id="A0A2S7XDS4"/>
<reference evidence="2 3" key="1">
    <citation type="submission" date="2016-12" db="EMBL/GenBank/DDBJ databases">
        <title>Diversity of luminous bacteria.</title>
        <authorList>
            <person name="Yoshizawa S."/>
            <person name="Kogure K."/>
        </authorList>
    </citation>
    <scope>NUCLEOTIDE SEQUENCE [LARGE SCALE GENOMIC DNA]</scope>
    <source>
        <strain evidence="2 3">ATCC 33715</strain>
    </source>
</reference>
<feature type="transmembrane region" description="Helical" evidence="1">
    <location>
        <begin position="93"/>
        <end position="111"/>
    </location>
</feature>
<dbReference type="Pfam" id="PF06166">
    <property type="entry name" value="DUF979"/>
    <property type="match status" value="1"/>
</dbReference>
<evidence type="ECO:0008006" key="4">
    <source>
        <dbReference type="Google" id="ProtNLM"/>
    </source>
</evidence>
<dbReference type="EMBL" id="MSCO01000001">
    <property type="protein sequence ID" value="PQJ89265.1"/>
    <property type="molecule type" value="Genomic_DNA"/>
</dbReference>
<feature type="transmembrane region" description="Helical" evidence="1">
    <location>
        <begin position="54"/>
        <end position="72"/>
    </location>
</feature>
<evidence type="ECO:0000256" key="1">
    <source>
        <dbReference type="SAM" id="Phobius"/>
    </source>
</evidence>